<sequence length="224" mass="25125">MRFNLADTFLNEHASPLLHYFQQPGLAEIGNGQLLQSVLRKIVDPPIFWNPFQQAFLNDTLTLDGQKAFGWLLLQLVSLPPGSSAPYRDDSNFNQHLSRLLSSDDLDLRTLGHKIKHAIQSPRDFYTGPRSPSRSISARPSEETQVFRSPAPPFTAMSATQATASSSNTLTSGSLSDAAMRRRQTAFEIRHIDIEIESAEANLARLQQLRSRLVELLAYDEEDF</sequence>
<evidence type="ECO:0000256" key="2">
    <source>
        <dbReference type="SAM" id="MobiDB-lite"/>
    </source>
</evidence>
<dbReference type="EMBL" id="SDEE01000664">
    <property type="protein sequence ID" value="RXW14678.1"/>
    <property type="molecule type" value="Genomic_DNA"/>
</dbReference>
<proteinExistence type="predicted"/>
<protein>
    <submittedName>
        <fullName evidence="3">Uncharacterized protein</fullName>
    </submittedName>
</protein>
<dbReference type="OrthoDB" id="2423195at2759"/>
<comment type="caution">
    <text evidence="3">The sequence shown here is derived from an EMBL/GenBank/DDBJ whole genome shotgun (WGS) entry which is preliminary data.</text>
</comment>
<keyword evidence="4" id="KW-1185">Reference proteome</keyword>
<feature type="coiled-coil region" evidence="1">
    <location>
        <begin position="189"/>
        <end position="216"/>
    </location>
</feature>
<dbReference type="AlphaFoldDB" id="A0A4V1Q2D2"/>
<dbReference type="Proteomes" id="UP000290288">
    <property type="component" value="Unassembled WGS sequence"/>
</dbReference>
<evidence type="ECO:0000313" key="3">
    <source>
        <dbReference type="EMBL" id="RXW14678.1"/>
    </source>
</evidence>
<keyword evidence="1" id="KW-0175">Coiled coil</keyword>
<feature type="compositionally biased region" description="Low complexity" evidence="2">
    <location>
        <begin position="129"/>
        <end position="139"/>
    </location>
</feature>
<evidence type="ECO:0000256" key="1">
    <source>
        <dbReference type="SAM" id="Coils"/>
    </source>
</evidence>
<feature type="region of interest" description="Disordered" evidence="2">
    <location>
        <begin position="122"/>
        <end position="153"/>
    </location>
</feature>
<evidence type="ECO:0000313" key="4">
    <source>
        <dbReference type="Proteomes" id="UP000290288"/>
    </source>
</evidence>
<dbReference type="STRING" id="2316362.A0A4V1Q2D2"/>
<accession>A0A4V1Q2D2</accession>
<reference evidence="3 4" key="1">
    <citation type="submission" date="2019-01" db="EMBL/GenBank/DDBJ databases">
        <title>Draft genome sequence of Psathyrella aberdarensis IHI B618.</title>
        <authorList>
            <person name="Buettner E."/>
            <person name="Kellner H."/>
        </authorList>
    </citation>
    <scope>NUCLEOTIDE SEQUENCE [LARGE SCALE GENOMIC DNA]</scope>
    <source>
        <strain evidence="3 4">IHI B618</strain>
    </source>
</reference>
<name>A0A4V1Q2D2_9AGAR</name>
<gene>
    <name evidence="3" type="ORF">EST38_g11173</name>
</gene>
<organism evidence="3 4">
    <name type="scientific">Candolleomyces aberdarensis</name>
    <dbReference type="NCBI Taxonomy" id="2316362"/>
    <lineage>
        <taxon>Eukaryota</taxon>
        <taxon>Fungi</taxon>
        <taxon>Dikarya</taxon>
        <taxon>Basidiomycota</taxon>
        <taxon>Agaricomycotina</taxon>
        <taxon>Agaricomycetes</taxon>
        <taxon>Agaricomycetidae</taxon>
        <taxon>Agaricales</taxon>
        <taxon>Agaricineae</taxon>
        <taxon>Psathyrellaceae</taxon>
        <taxon>Candolleomyces</taxon>
    </lineage>
</organism>